<comment type="similarity">
    <text evidence="4">Belongs to the nitrite and sulfite reductase 4Fe-4S domain family.</text>
</comment>
<keyword evidence="6" id="KW-0349">Heme</keyword>
<dbReference type="SUPFAM" id="SSF56014">
    <property type="entry name" value="Nitrite and sulphite reductase 4Fe-4S domain-like"/>
    <property type="match status" value="1"/>
</dbReference>
<dbReference type="InterPro" id="IPR045854">
    <property type="entry name" value="NO2/SO3_Rdtase_4Fe4S_sf"/>
</dbReference>
<evidence type="ECO:0000256" key="13">
    <source>
        <dbReference type="ARBA" id="ARBA00023063"/>
    </source>
</evidence>
<evidence type="ECO:0000256" key="4">
    <source>
        <dbReference type="ARBA" id="ARBA00010429"/>
    </source>
</evidence>
<evidence type="ECO:0000256" key="8">
    <source>
        <dbReference type="ARBA" id="ARBA00022723"/>
    </source>
</evidence>
<evidence type="ECO:0000256" key="10">
    <source>
        <dbReference type="ARBA" id="ARBA00023002"/>
    </source>
</evidence>
<evidence type="ECO:0000256" key="9">
    <source>
        <dbReference type="ARBA" id="ARBA00022827"/>
    </source>
</evidence>
<protein>
    <recommendedName>
        <fullName evidence="19">Nitrite reductase</fullName>
    </recommendedName>
</protein>
<dbReference type="PROSITE" id="PS00365">
    <property type="entry name" value="NIR_SIR"/>
    <property type="match status" value="1"/>
</dbReference>
<feature type="domain" description="Nitrite/Sulfite reductase ferredoxin-like" evidence="15">
    <location>
        <begin position="190"/>
        <end position="251"/>
    </location>
</feature>
<keyword evidence="10" id="KW-0560">Oxidoreductase</keyword>
<dbReference type="InterPro" id="IPR005117">
    <property type="entry name" value="NiRdtase/SiRdtase_haem-b_fer"/>
</dbReference>
<comment type="cofactor">
    <cofactor evidence="1">
        <name>siroheme</name>
        <dbReference type="ChEBI" id="CHEBI:60052"/>
    </cofactor>
</comment>
<gene>
    <name evidence="17" type="ORF">VTK73DRAFT_4506</name>
</gene>
<keyword evidence="7" id="KW-0285">Flavoprotein</keyword>
<evidence type="ECO:0000256" key="3">
    <source>
        <dbReference type="ARBA" id="ARBA00001974"/>
    </source>
</evidence>
<evidence type="ECO:0000256" key="2">
    <source>
        <dbReference type="ARBA" id="ARBA00001966"/>
    </source>
</evidence>
<keyword evidence="5" id="KW-0004">4Fe-4S</keyword>
<proteinExistence type="inferred from homology"/>
<sequence length="361" mass="38861">MMIGDTRDYAKLSQMVRSQKPLDVPPGQFILGAAQEGEDDGSQLSDDTQVCSCHNVTKGDVVEAVRSGTCKDLKGLKACTKAGTGCGGCVPLVQSILHKTLRDLGQEVSNHLCPHFARSRVDLYHIVAVKGLRTFDAVMREAGVRADSLGCEVCKPAVASILASTHNEHVLARPHRDLQDTNDRFLANIQRNGTFSVVPRIPGGEITPRQLITIGQVADRFGLYCKITGGQRIDLFGAKKQDLLAIWRELVDAGMESGHAYAKSLRTVKSCVGSSWCRFGVGDSVGMAIRVEERYKSLRAPHKLKGGVSGCVRECAEAQSKDFGLIATEKGYNIFVGGNAHGALDRGPAGRHRLPARGGRG</sequence>
<dbReference type="InterPro" id="IPR036136">
    <property type="entry name" value="Nit/Sulf_reduc_fer-like_dom_sf"/>
</dbReference>
<reference evidence="17 18" key="1">
    <citation type="journal article" date="2024" name="Commun. Biol.">
        <title>Comparative genomic analysis of thermophilic fungi reveals convergent evolutionary adaptations and gene losses.</title>
        <authorList>
            <person name="Steindorff A.S."/>
            <person name="Aguilar-Pontes M.V."/>
            <person name="Robinson A.J."/>
            <person name="Andreopoulos B."/>
            <person name="LaButti K."/>
            <person name="Kuo A."/>
            <person name="Mondo S."/>
            <person name="Riley R."/>
            <person name="Otillar R."/>
            <person name="Haridas S."/>
            <person name="Lipzen A."/>
            <person name="Grimwood J."/>
            <person name="Schmutz J."/>
            <person name="Clum A."/>
            <person name="Reid I.D."/>
            <person name="Moisan M.C."/>
            <person name="Butler G."/>
            <person name="Nguyen T.T.M."/>
            <person name="Dewar K."/>
            <person name="Conant G."/>
            <person name="Drula E."/>
            <person name="Henrissat B."/>
            <person name="Hansel C."/>
            <person name="Singer S."/>
            <person name="Hutchinson M.I."/>
            <person name="de Vries R.P."/>
            <person name="Natvig D.O."/>
            <person name="Powell A.J."/>
            <person name="Tsang A."/>
            <person name="Grigoriev I.V."/>
        </authorList>
    </citation>
    <scope>NUCLEOTIDE SEQUENCE [LARGE SCALE GENOMIC DNA]</scope>
    <source>
        <strain evidence="17 18">ATCC 24622</strain>
    </source>
</reference>
<evidence type="ECO:0000256" key="5">
    <source>
        <dbReference type="ARBA" id="ARBA00022485"/>
    </source>
</evidence>
<dbReference type="EMBL" id="JAZHXJ010002556">
    <property type="protein sequence ID" value="KAL1837936.1"/>
    <property type="molecule type" value="Genomic_DNA"/>
</dbReference>
<keyword evidence="8" id="KW-0479">Metal-binding</keyword>
<keyword evidence="11" id="KW-0408">Iron</keyword>
<dbReference type="InterPro" id="IPR052034">
    <property type="entry name" value="NasD-like"/>
</dbReference>
<accession>A0ABR3V871</accession>
<organism evidence="17 18">
    <name type="scientific">Phialemonium thermophilum</name>
    <dbReference type="NCBI Taxonomy" id="223376"/>
    <lineage>
        <taxon>Eukaryota</taxon>
        <taxon>Fungi</taxon>
        <taxon>Dikarya</taxon>
        <taxon>Ascomycota</taxon>
        <taxon>Pezizomycotina</taxon>
        <taxon>Sordariomycetes</taxon>
        <taxon>Sordariomycetidae</taxon>
        <taxon>Cephalothecales</taxon>
        <taxon>Cephalothecaceae</taxon>
        <taxon>Phialemonium</taxon>
    </lineage>
</organism>
<dbReference type="InterPro" id="IPR006066">
    <property type="entry name" value="NO2/SO3_Rdtase_FeS/sirohaem_BS"/>
</dbReference>
<evidence type="ECO:0000256" key="1">
    <source>
        <dbReference type="ARBA" id="ARBA00001929"/>
    </source>
</evidence>
<dbReference type="InterPro" id="IPR041854">
    <property type="entry name" value="BFD-like_2Fe2S-bd_dom_sf"/>
</dbReference>
<keyword evidence="9" id="KW-0274">FAD</keyword>
<dbReference type="InterPro" id="IPR007419">
    <property type="entry name" value="BFD-like_2Fe2S-bd_dom"/>
</dbReference>
<comment type="cofactor">
    <cofactor evidence="3">
        <name>FAD</name>
        <dbReference type="ChEBI" id="CHEBI:57692"/>
    </cofactor>
</comment>
<evidence type="ECO:0000256" key="11">
    <source>
        <dbReference type="ARBA" id="ARBA00023004"/>
    </source>
</evidence>
<evidence type="ECO:0000256" key="6">
    <source>
        <dbReference type="ARBA" id="ARBA00022617"/>
    </source>
</evidence>
<comment type="cofactor">
    <cofactor evidence="2">
        <name>[4Fe-4S] cluster</name>
        <dbReference type="ChEBI" id="CHEBI:49883"/>
    </cofactor>
</comment>
<evidence type="ECO:0000313" key="17">
    <source>
        <dbReference type="EMBL" id="KAL1837936.1"/>
    </source>
</evidence>
<keyword evidence="13" id="KW-0534">Nitrate assimilation</keyword>
<evidence type="ECO:0008006" key="19">
    <source>
        <dbReference type="Google" id="ProtNLM"/>
    </source>
</evidence>
<dbReference type="Pfam" id="PF01077">
    <property type="entry name" value="NIR_SIR"/>
    <property type="match status" value="1"/>
</dbReference>
<dbReference type="InterPro" id="IPR006067">
    <property type="entry name" value="NO2/SO3_Rdtase_4Fe4S_dom"/>
</dbReference>
<dbReference type="PANTHER" id="PTHR43809">
    <property type="entry name" value="NITRITE REDUCTASE (NADH) LARGE SUBUNIT"/>
    <property type="match status" value="1"/>
</dbReference>
<evidence type="ECO:0000259" key="16">
    <source>
        <dbReference type="Pfam" id="PF04324"/>
    </source>
</evidence>
<keyword evidence="18" id="KW-1185">Reference proteome</keyword>
<evidence type="ECO:0000259" key="14">
    <source>
        <dbReference type="Pfam" id="PF01077"/>
    </source>
</evidence>
<dbReference type="Pfam" id="PF03460">
    <property type="entry name" value="NIR_SIR_ferr"/>
    <property type="match status" value="1"/>
</dbReference>
<evidence type="ECO:0000259" key="15">
    <source>
        <dbReference type="Pfam" id="PF03460"/>
    </source>
</evidence>
<dbReference type="SUPFAM" id="SSF55124">
    <property type="entry name" value="Nitrite/Sulfite reductase N-terminal domain-like"/>
    <property type="match status" value="1"/>
</dbReference>
<dbReference type="Gene3D" id="1.10.10.1100">
    <property type="entry name" value="BFD-like [2Fe-2S]-binding domain"/>
    <property type="match status" value="1"/>
</dbReference>
<evidence type="ECO:0000256" key="7">
    <source>
        <dbReference type="ARBA" id="ARBA00022630"/>
    </source>
</evidence>
<dbReference type="PRINTS" id="PR00397">
    <property type="entry name" value="SIROHAEM"/>
</dbReference>
<dbReference type="PANTHER" id="PTHR43809:SF1">
    <property type="entry name" value="NITRITE REDUCTASE (NADH) LARGE SUBUNIT"/>
    <property type="match status" value="1"/>
</dbReference>
<dbReference type="Pfam" id="PF04324">
    <property type="entry name" value="Fer2_BFD"/>
    <property type="match status" value="1"/>
</dbReference>
<feature type="domain" description="BFD-like [2Fe-2S]-binding" evidence="16">
    <location>
        <begin position="50"/>
        <end position="98"/>
    </location>
</feature>
<name>A0ABR3V871_9PEZI</name>
<dbReference type="CDD" id="cd19944">
    <property type="entry name" value="NirB_Fer2_BFD-like_2"/>
    <property type="match status" value="1"/>
</dbReference>
<evidence type="ECO:0000313" key="18">
    <source>
        <dbReference type="Proteomes" id="UP001586593"/>
    </source>
</evidence>
<dbReference type="Proteomes" id="UP001586593">
    <property type="component" value="Unassembled WGS sequence"/>
</dbReference>
<evidence type="ECO:0000256" key="12">
    <source>
        <dbReference type="ARBA" id="ARBA00023014"/>
    </source>
</evidence>
<feature type="domain" description="Nitrite/sulphite reductase 4Fe-4S" evidence="14">
    <location>
        <begin position="262"/>
        <end position="340"/>
    </location>
</feature>
<dbReference type="Gene3D" id="3.30.413.10">
    <property type="entry name" value="Sulfite Reductase Hemoprotein, domain 1"/>
    <property type="match status" value="1"/>
</dbReference>
<comment type="caution">
    <text evidence="17">The sequence shown here is derived from an EMBL/GenBank/DDBJ whole genome shotgun (WGS) entry which is preliminary data.</text>
</comment>
<keyword evidence="12" id="KW-0411">Iron-sulfur</keyword>